<dbReference type="Proteomes" id="UP000054350">
    <property type="component" value="Unassembled WGS sequence"/>
</dbReference>
<proteinExistence type="predicted"/>
<evidence type="ECO:0000256" key="1">
    <source>
        <dbReference type="SAM" id="MobiDB-lite"/>
    </source>
</evidence>
<dbReference type="OrthoDB" id="2290473at2759"/>
<keyword evidence="3" id="KW-1185">Reference proteome</keyword>
<gene>
    <name evidence="2" type="ORF">AMAG_13307</name>
</gene>
<name>A0A0L0T0N3_ALLM3</name>
<sequence length="289" mass="32000">MLNNQLHTVPEVGANAAAIAASRRDAAQHNQLLETYVKKSQHTQAPPNQTGKWRSMSKGMMQEKRGRVERSQFMDKFRSARPALRRFNANMPMFKTLDLAALHNACQYVTAWLPVVKPMALSNSLASYEFGAANAERAFFDRLAAPLMLSPDPTRPALVYFGNVGHLSPHPHGVSTPVRKFLCMLVHAARVVLLDEWKTRKTCSLCGSEMPNDACRWGAKRCRTCKRIRARDRNAYLNMVRVAVMDVLAVSFPQHWRDRGHPLCKRAPLVISLGGAQQVGAGGEGGGAA</sequence>
<reference evidence="2 3" key="1">
    <citation type="submission" date="2009-11" db="EMBL/GenBank/DDBJ databases">
        <title>Annotation of Allomyces macrogynus ATCC 38327.</title>
        <authorList>
            <consortium name="The Broad Institute Genome Sequencing Platform"/>
            <person name="Russ C."/>
            <person name="Cuomo C."/>
            <person name="Burger G."/>
            <person name="Gray M.W."/>
            <person name="Holland P.W.H."/>
            <person name="King N."/>
            <person name="Lang F.B.F."/>
            <person name="Roger A.J."/>
            <person name="Ruiz-Trillo I."/>
            <person name="Young S.K."/>
            <person name="Zeng Q."/>
            <person name="Gargeya S."/>
            <person name="Fitzgerald M."/>
            <person name="Haas B."/>
            <person name="Abouelleil A."/>
            <person name="Alvarado L."/>
            <person name="Arachchi H.M."/>
            <person name="Berlin A."/>
            <person name="Chapman S.B."/>
            <person name="Gearin G."/>
            <person name="Goldberg J."/>
            <person name="Griggs A."/>
            <person name="Gujja S."/>
            <person name="Hansen M."/>
            <person name="Heiman D."/>
            <person name="Howarth C."/>
            <person name="Larimer J."/>
            <person name="Lui A."/>
            <person name="MacDonald P.J.P."/>
            <person name="McCowen C."/>
            <person name="Montmayeur A."/>
            <person name="Murphy C."/>
            <person name="Neiman D."/>
            <person name="Pearson M."/>
            <person name="Priest M."/>
            <person name="Roberts A."/>
            <person name="Saif S."/>
            <person name="Shea T."/>
            <person name="Sisk P."/>
            <person name="Stolte C."/>
            <person name="Sykes S."/>
            <person name="Wortman J."/>
            <person name="Nusbaum C."/>
            <person name="Birren B."/>
        </authorList>
    </citation>
    <scope>NUCLEOTIDE SEQUENCE [LARGE SCALE GENOMIC DNA]</scope>
    <source>
        <strain evidence="2 3">ATCC 38327</strain>
    </source>
</reference>
<protein>
    <submittedName>
        <fullName evidence="2">Uncharacterized protein</fullName>
    </submittedName>
</protein>
<dbReference type="VEuPathDB" id="FungiDB:AMAG_13307"/>
<organism evidence="2 3">
    <name type="scientific">Allomyces macrogynus (strain ATCC 38327)</name>
    <name type="common">Allomyces javanicus var. macrogynus</name>
    <dbReference type="NCBI Taxonomy" id="578462"/>
    <lineage>
        <taxon>Eukaryota</taxon>
        <taxon>Fungi</taxon>
        <taxon>Fungi incertae sedis</taxon>
        <taxon>Blastocladiomycota</taxon>
        <taxon>Blastocladiomycetes</taxon>
        <taxon>Blastocladiales</taxon>
        <taxon>Blastocladiaceae</taxon>
        <taxon>Allomyces</taxon>
    </lineage>
</organism>
<feature type="compositionally biased region" description="Polar residues" evidence="1">
    <location>
        <begin position="42"/>
        <end position="52"/>
    </location>
</feature>
<evidence type="ECO:0000313" key="3">
    <source>
        <dbReference type="Proteomes" id="UP000054350"/>
    </source>
</evidence>
<reference evidence="3" key="2">
    <citation type="submission" date="2009-11" db="EMBL/GenBank/DDBJ databases">
        <title>The Genome Sequence of Allomyces macrogynus strain ATCC 38327.</title>
        <authorList>
            <consortium name="The Broad Institute Genome Sequencing Platform"/>
            <person name="Russ C."/>
            <person name="Cuomo C."/>
            <person name="Shea T."/>
            <person name="Young S.K."/>
            <person name="Zeng Q."/>
            <person name="Koehrsen M."/>
            <person name="Haas B."/>
            <person name="Borodovsky M."/>
            <person name="Guigo R."/>
            <person name="Alvarado L."/>
            <person name="Berlin A."/>
            <person name="Borenstein D."/>
            <person name="Chen Z."/>
            <person name="Engels R."/>
            <person name="Freedman E."/>
            <person name="Gellesch M."/>
            <person name="Goldberg J."/>
            <person name="Griggs A."/>
            <person name="Gujja S."/>
            <person name="Heiman D."/>
            <person name="Hepburn T."/>
            <person name="Howarth C."/>
            <person name="Jen D."/>
            <person name="Larson L."/>
            <person name="Lewis B."/>
            <person name="Mehta T."/>
            <person name="Park D."/>
            <person name="Pearson M."/>
            <person name="Roberts A."/>
            <person name="Saif S."/>
            <person name="Shenoy N."/>
            <person name="Sisk P."/>
            <person name="Stolte C."/>
            <person name="Sykes S."/>
            <person name="Walk T."/>
            <person name="White J."/>
            <person name="Yandava C."/>
            <person name="Burger G."/>
            <person name="Gray M.W."/>
            <person name="Holland P.W.H."/>
            <person name="King N."/>
            <person name="Lang F.B.F."/>
            <person name="Roger A.J."/>
            <person name="Ruiz-Trillo I."/>
            <person name="Lander E."/>
            <person name="Nusbaum C."/>
        </authorList>
    </citation>
    <scope>NUCLEOTIDE SEQUENCE [LARGE SCALE GENOMIC DNA]</scope>
    <source>
        <strain evidence="3">ATCC 38327</strain>
    </source>
</reference>
<evidence type="ECO:0000313" key="2">
    <source>
        <dbReference type="EMBL" id="KNE68139.1"/>
    </source>
</evidence>
<dbReference type="EMBL" id="GG745355">
    <property type="protein sequence ID" value="KNE68139.1"/>
    <property type="molecule type" value="Genomic_DNA"/>
</dbReference>
<accession>A0A0L0T0N3</accession>
<dbReference type="AlphaFoldDB" id="A0A0L0T0N3"/>
<feature type="region of interest" description="Disordered" evidence="1">
    <location>
        <begin position="39"/>
        <end position="58"/>
    </location>
</feature>